<evidence type="ECO:0000313" key="1">
    <source>
        <dbReference type="EMBL" id="GAA0147860.1"/>
    </source>
</evidence>
<keyword evidence="2" id="KW-1185">Reference proteome</keyword>
<gene>
    <name evidence="1" type="ORF">LIER_36598</name>
</gene>
<organism evidence="1 2">
    <name type="scientific">Lithospermum erythrorhizon</name>
    <name type="common">Purple gromwell</name>
    <name type="synonym">Lithospermum officinale var. erythrorhizon</name>
    <dbReference type="NCBI Taxonomy" id="34254"/>
    <lineage>
        <taxon>Eukaryota</taxon>
        <taxon>Viridiplantae</taxon>
        <taxon>Streptophyta</taxon>
        <taxon>Embryophyta</taxon>
        <taxon>Tracheophyta</taxon>
        <taxon>Spermatophyta</taxon>
        <taxon>Magnoliopsida</taxon>
        <taxon>eudicotyledons</taxon>
        <taxon>Gunneridae</taxon>
        <taxon>Pentapetalae</taxon>
        <taxon>asterids</taxon>
        <taxon>lamiids</taxon>
        <taxon>Boraginales</taxon>
        <taxon>Boraginaceae</taxon>
        <taxon>Boraginoideae</taxon>
        <taxon>Lithospermeae</taxon>
        <taxon>Lithospermum</taxon>
    </lineage>
</organism>
<name>A0AAV3PC27_LITER</name>
<protein>
    <submittedName>
        <fullName evidence="1">Uncharacterized protein</fullName>
    </submittedName>
</protein>
<dbReference type="EMBL" id="BAABME010016887">
    <property type="protein sequence ID" value="GAA0147860.1"/>
    <property type="molecule type" value="Genomic_DNA"/>
</dbReference>
<evidence type="ECO:0000313" key="2">
    <source>
        <dbReference type="Proteomes" id="UP001454036"/>
    </source>
</evidence>
<accession>A0AAV3PC27</accession>
<proteinExistence type="predicted"/>
<dbReference type="AlphaFoldDB" id="A0AAV3PC27"/>
<dbReference type="Proteomes" id="UP001454036">
    <property type="component" value="Unassembled WGS sequence"/>
</dbReference>
<sequence length="93" mass="10595">MSESLVDALKKLLEENIFLKNEGKGMKMEIDVMKTNEERMLNEMMEMRIHMGGMHNSMLRIVSHLASPLPPPAAPFDDASALIIEEESEETYE</sequence>
<reference evidence="1 2" key="1">
    <citation type="submission" date="2024-01" db="EMBL/GenBank/DDBJ databases">
        <title>The complete chloroplast genome sequence of Lithospermum erythrorhizon: insights into the phylogenetic relationship among Boraginaceae species and the maternal lineages of purple gromwells.</title>
        <authorList>
            <person name="Okada T."/>
            <person name="Watanabe K."/>
        </authorList>
    </citation>
    <scope>NUCLEOTIDE SEQUENCE [LARGE SCALE GENOMIC DNA]</scope>
</reference>
<comment type="caution">
    <text evidence="1">The sequence shown here is derived from an EMBL/GenBank/DDBJ whole genome shotgun (WGS) entry which is preliminary data.</text>
</comment>